<name>A0A9W9D2F8_9PEZI</name>
<proteinExistence type="predicted"/>
<reference evidence="2" key="1">
    <citation type="submission" date="2022-10" db="EMBL/GenBank/DDBJ databases">
        <title>Tapping the CABI collections for fungal endophytes: first genome assemblies for Collariella, Neodidymelliopsis, Ascochyta clinopodiicola, Didymella pomorum, Didymosphaeria variabile, Neocosmospora piperis and Neocucurbitaria cava.</title>
        <authorList>
            <person name="Hill R."/>
        </authorList>
    </citation>
    <scope>NUCLEOTIDE SEQUENCE</scope>
    <source>
        <strain evidence="2">IMI 355082</strain>
    </source>
</reference>
<evidence type="ECO:0000313" key="2">
    <source>
        <dbReference type="EMBL" id="KAJ4397025.1"/>
    </source>
</evidence>
<keyword evidence="1" id="KW-0812">Transmembrane</keyword>
<dbReference type="EMBL" id="JAPEVB010000001">
    <property type="protein sequence ID" value="KAJ4397025.1"/>
    <property type="molecule type" value="Genomic_DNA"/>
</dbReference>
<sequence length="110" mass="10969">MPTFAPVESPGPGPIGIDVPVAAAASDDVVAAAALVAAATLVELVVVLLVLAALAVVVVRNICACVAFPNMAATKSPCGQPAVLAHALLEQHPIKGVLSAEHSEEDDSLN</sequence>
<keyword evidence="3" id="KW-1185">Reference proteome</keyword>
<feature type="transmembrane region" description="Helical" evidence="1">
    <location>
        <begin position="29"/>
        <end position="59"/>
    </location>
</feature>
<keyword evidence="1" id="KW-1133">Transmembrane helix</keyword>
<accession>A0A9W9D2F8</accession>
<dbReference type="AlphaFoldDB" id="A0A9W9D2F8"/>
<dbReference type="Proteomes" id="UP001140453">
    <property type="component" value="Unassembled WGS sequence"/>
</dbReference>
<gene>
    <name evidence="2" type="ORF">N0V93_001249</name>
</gene>
<evidence type="ECO:0000256" key="1">
    <source>
        <dbReference type="SAM" id="Phobius"/>
    </source>
</evidence>
<organism evidence="2 3">
    <name type="scientific">Gnomoniopsis smithogilvyi</name>
    <dbReference type="NCBI Taxonomy" id="1191159"/>
    <lineage>
        <taxon>Eukaryota</taxon>
        <taxon>Fungi</taxon>
        <taxon>Dikarya</taxon>
        <taxon>Ascomycota</taxon>
        <taxon>Pezizomycotina</taxon>
        <taxon>Sordariomycetes</taxon>
        <taxon>Sordariomycetidae</taxon>
        <taxon>Diaporthales</taxon>
        <taxon>Gnomoniaceae</taxon>
        <taxon>Gnomoniopsis</taxon>
    </lineage>
</organism>
<keyword evidence="1" id="KW-0472">Membrane</keyword>
<protein>
    <submittedName>
        <fullName evidence="2">Uncharacterized protein</fullName>
    </submittedName>
</protein>
<dbReference type="OrthoDB" id="10523578at2759"/>
<comment type="caution">
    <text evidence="2">The sequence shown here is derived from an EMBL/GenBank/DDBJ whole genome shotgun (WGS) entry which is preliminary data.</text>
</comment>
<evidence type="ECO:0000313" key="3">
    <source>
        <dbReference type="Proteomes" id="UP001140453"/>
    </source>
</evidence>